<sequence length="776" mass="84986">MTISVNTTENVAPHPAFSGHEVAFIDDQHESGMVEEESISAWSRVNQFPPFGAINDYIGNAIQPPSPTHRSTERVDIPYSGFNLATDYGFDTSIYEALNIWLTPGGPANSTTWESQSPWKQTPNPTSIDQTTVEISKRVQQVWPRRRATAVVRLIRNMWRSAIKHPAANLFSCGSAAELMAQNTTGSRWNMDDICRSRLISDCERTLLTAESYSGQVTAPGSPHISTPLEHEIGVDGLSPQAPRDTFPSTEMLNMSIDLYFRRSHPVIPFVHQATFDARTTPSSLLLPICLIGLSILNPGGTEGFIRNYLGKLIQFCRLNLTYKALGKGGAQQLVTSLASALLVLYLGLSCEQLVDQHQAHMLAIQTLFIADRHGMFSACEGEAITQAMFEHLDQETQWTAWARVESLKRLVTCLISLDSAYTRMLDLAANIGVEKLEVVLPCDSALFDAPSAASFFYKIKSGIPMIASHADLSSATNFLISTLDLSGLRILLDVIALREAAARHKLLPGASSSLRIISFVPMAAYAANEKACSIAKALVAVGTTRMILVNQDAPTALTWNYLCLVLTADINRVQNACGRIGPAASQQALGELKKWAQTTSARRAILHAAQIFRVLSHYRVSDHKTLLCELVLLHAALVLAVYVGVHSPTPRQEEDSFELTSNVQWADVCDEGLTKPPSGHKNAPLLPMSQSAKFVARGGPFSFGGETYPPGAISARKLVLIFAQLFDEIFTRNESEYPKLLRTIGDFFGVAEHMISTCAGDIDMCPAHYNTSEHL</sequence>
<keyword evidence="2" id="KW-1185">Reference proteome</keyword>
<name>A0ACC2ZZF3_9EURO</name>
<evidence type="ECO:0000313" key="2">
    <source>
        <dbReference type="Proteomes" id="UP001172386"/>
    </source>
</evidence>
<reference evidence="1" key="1">
    <citation type="submission" date="2022-10" db="EMBL/GenBank/DDBJ databases">
        <title>Culturing micro-colonial fungi from biological soil crusts in the Mojave desert and describing Neophaeococcomyces mojavensis, and introducing the new genera and species Taxawa tesnikishii.</title>
        <authorList>
            <person name="Kurbessoian T."/>
            <person name="Stajich J.E."/>
        </authorList>
    </citation>
    <scope>NUCLEOTIDE SEQUENCE</scope>
    <source>
        <strain evidence="1">JES_112</strain>
    </source>
</reference>
<proteinExistence type="predicted"/>
<evidence type="ECO:0000313" key="1">
    <source>
        <dbReference type="EMBL" id="KAJ9653143.1"/>
    </source>
</evidence>
<accession>A0ACC2ZZF3</accession>
<dbReference type="EMBL" id="JAPDRQ010000165">
    <property type="protein sequence ID" value="KAJ9653143.1"/>
    <property type="molecule type" value="Genomic_DNA"/>
</dbReference>
<protein>
    <submittedName>
        <fullName evidence="1">Uncharacterized protein</fullName>
    </submittedName>
</protein>
<gene>
    <name evidence="1" type="ORF">H2198_007655</name>
</gene>
<comment type="caution">
    <text evidence="1">The sequence shown here is derived from an EMBL/GenBank/DDBJ whole genome shotgun (WGS) entry which is preliminary data.</text>
</comment>
<organism evidence="1 2">
    <name type="scientific">Neophaeococcomyces mojaviensis</name>
    <dbReference type="NCBI Taxonomy" id="3383035"/>
    <lineage>
        <taxon>Eukaryota</taxon>
        <taxon>Fungi</taxon>
        <taxon>Dikarya</taxon>
        <taxon>Ascomycota</taxon>
        <taxon>Pezizomycotina</taxon>
        <taxon>Eurotiomycetes</taxon>
        <taxon>Chaetothyriomycetidae</taxon>
        <taxon>Chaetothyriales</taxon>
        <taxon>Chaetothyriales incertae sedis</taxon>
        <taxon>Neophaeococcomyces</taxon>
    </lineage>
</organism>
<dbReference type="Proteomes" id="UP001172386">
    <property type="component" value="Unassembled WGS sequence"/>
</dbReference>